<dbReference type="AlphaFoldDB" id="A0A4P9Y2J8"/>
<dbReference type="InterPro" id="IPR036291">
    <property type="entry name" value="NAD(P)-bd_dom_sf"/>
</dbReference>
<dbReference type="InterPro" id="IPR051721">
    <property type="entry name" value="Biopterin_syn/organic_redct"/>
</dbReference>
<evidence type="ECO:0000256" key="4">
    <source>
        <dbReference type="ARBA" id="ARBA00023002"/>
    </source>
</evidence>
<dbReference type="SUPFAM" id="SSF51735">
    <property type="entry name" value="NAD(P)-binding Rossmann-fold domains"/>
    <property type="match status" value="1"/>
</dbReference>
<dbReference type="GO" id="GO:0006729">
    <property type="term" value="P:tetrahydrobiopterin biosynthetic process"/>
    <property type="evidence" value="ECO:0007669"/>
    <property type="project" value="TreeGrafter"/>
</dbReference>
<comment type="subcellular location">
    <subcellularLocation>
        <location evidence="1">Cytoplasm</location>
    </subcellularLocation>
</comment>
<dbReference type="InterPro" id="IPR002347">
    <property type="entry name" value="SDR_fam"/>
</dbReference>
<evidence type="ECO:0000256" key="1">
    <source>
        <dbReference type="ARBA" id="ARBA00004496"/>
    </source>
</evidence>
<dbReference type="PANTHER" id="PTHR44085">
    <property type="entry name" value="SEPIAPTERIN REDUCTASE"/>
    <property type="match status" value="1"/>
</dbReference>
<dbReference type="GO" id="GO:0005737">
    <property type="term" value="C:cytoplasm"/>
    <property type="evidence" value="ECO:0007669"/>
    <property type="project" value="UniProtKB-SubCell"/>
</dbReference>
<dbReference type="PANTHER" id="PTHR44085:SF2">
    <property type="entry name" value="SEPIAPTERIN REDUCTASE"/>
    <property type="match status" value="1"/>
</dbReference>
<dbReference type="Proteomes" id="UP000267251">
    <property type="component" value="Unassembled WGS sequence"/>
</dbReference>
<dbReference type="OrthoDB" id="153074at2759"/>
<name>A0A4P9Y2J8_9FUNG</name>
<keyword evidence="3" id="KW-0521">NADP</keyword>
<gene>
    <name evidence="5" type="ORF">BJ684DRAFT_20575</name>
</gene>
<keyword evidence="4" id="KW-0560">Oxidoreductase</keyword>
<sequence length="267" mass="29366">MPSYLVILTGANGGLGKAIAQSWISLPVSGPISLHLVLVGRSKKALDSLKEELIATQSDFQMELTVSTVSDVDLSQVDELDEHWGRIKRATLNKPYDKQYFILNAGSLGDLSKPISGYTTKSIQTYMDVNVVSTLALTSHFLRHCQETGFKGKGYLINISSLLAIQPFPYWGTYAVGKAARDMIMATVAKEVREDQVRSLSYAPGPLDGLMQEAVRTSLGDLEQQSTYQKMHQEGKLVTCKDSATKLIHLLLEDAFASGSHVDYFDE</sequence>
<dbReference type="PRINTS" id="PR00081">
    <property type="entry name" value="GDHRDH"/>
</dbReference>
<evidence type="ECO:0000313" key="6">
    <source>
        <dbReference type="Proteomes" id="UP000267251"/>
    </source>
</evidence>
<dbReference type="GO" id="GO:0004757">
    <property type="term" value="F:sepiapterin reductase (NADP+) activity"/>
    <property type="evidence" value="ECO:0007669"/>
    <property type="project" value="TreeGrafter"/>
</dbReference>
<dbReference type="Pfam" id="PF00106">
    <property type="entry name" value="adh_short"/>
    <property type="match status" value="1"/>
</dbReference>
<reference evidence="6" key="1">
    <citation type="journal article" date="2018" name="Nat. Microbiol.">
        <title>Leveraging single-cell genomics to expand the fungal tree of life.</title>
        <authorList>
            <person name="Ahrendt S.R."/>
            <person name="Quandt C.A."/>
            <person name="Ciobanu D."/>
            <person name="Clum A."/>
            <person name="Salamov A."/>
            <person name="Andreopoulos B."/>
            <person name="Cheng J.F."/>
            <person name="Woyke T."/>
            <person name="Pelin A."/>
            <person name="Henrissat B."/>
            <person name="Reynolds N.K."/>
            <person name="Benny G.L."/>
            <person name="Smith M.E."/>
            <person name="James T.Y."/>
            <person name="Grigoriev I.V."/>
        </authorList>
    </citation>
    <scope>NUCLEOTIDE SEQUENCE [LARGE SCALE GENOMIC DNA]</scope>
</reference>
<keyword evidence="2" id="KW-0963">Cytoplasm</keyword>
<organism evidence="5 6">
    <name type="scientific">Piptocephalis cylindrospora</name>
    <dbReference type="NCBI Taxonomy" id="1907219"/>
    <lineage>
        <taxon>Eukaryota</taxon>
        <taxon>Fungi</taxon>
        <taxon>Fungi incertae sedis</taxon>
        <taxon>Zoopagomycota</taxon>
        <taxon>Zoopagomycotina</taxon>
        <taxon>Zoopagomycetes</taxon>
        <taxon>Zoopagales</taxon>
        <taxon>Piptocephalidaceae</taxon>
        <taxon>Piptocephalis</taxon>
    </lineage>
</organism>
<protein>
    <submittedName>
        <fullName evidence="5">Sepiapterin reductase</fullName>
    </submittedName>
</protein>
<dbReference type="EMBL" id="KZ988168">
    <property type="protein sequence ID" value="RKP12904.1"/>
    <property type="molecule type" value="Genomic_DNA"/>
</dbReference>
<accession>A0A4P9Y2J8</accession>
<proteinExistence type="predicted"/>
<dbReference type="Gene3D" id="3.40.50.720">
    <property type="entry name" value="NAD(P)-binding Rossmann-like Domain"/>
    <property type="match status" value="1"/>
</dbReference>
<evidence type="ECO:0000256" key="3">
    <source>
        <dbReference type="ARBA" id="ARBA00022857"/>
    </source>
</evidence>
<evidence type="ECO:0000256" key="2">
    <source>
        <dbReference type="ARBA" id="ARBA00022490"/>
    </source>
</evidence>
<evidence type="ECO:0000313" key="5">
    <source>
        <dbReference type="EMBL" id="RKP12904.1"/>
    </source>
</evidence>
<keyword evidence="6" id="KW-1185">Reference proteome</keyword>